<evidence type="ECO:0000256" key="5">
    <source>
        <dbReference type="ARBA" id="ARBA00023136"/>
    </source>
</evidence>
<dbReference type="RefSeq" id="WP_152945054.1">
    <property type="nucleotide sequence ID" value="NZ_WHYR01000004.1"/>
</dbReference>
<name>A0A6N7IMD4_9FIRM</name>
<feature type="transmembrane region" description="Helical" evidence="6">
    <location>
        <begin position="113"/>
        <end position="133"/>
    </location>
</feature>
<dbReference type="PANTHER" id="PTHR43701">
    <property type="entry name" value="MEMBRANE TRANSPORTER PROTEIN MJ0441-RELATED"/>
    <property type="match status" value="1"/>
</dbReference>
<feature type="transmembrane region" description="Helical" evidence="6">
    <location>
        <begin position="246"/>
        <end position="266"/>
    </location>
</feature>
<dbReference type="InterPro" id="IPR051598">
    <property type="entry name" value="TSUP/Inactive_protease-like"/>
</dbReference>
<dbReference type="OrthoDB" id="9774385at2"/>
<organism evidence="7 8">
    <name type="scientific">Desulfofundulus thermobenzoicus</name>
    <dbReference type="NCBI Taxonomy" id="29376"/>
    <lineage>
        <taxon>Bacteria</taxon>
        <taxon>Bacillati</taxon>
        <taxon>Bacillota</taxon>
        <taxon>Clostridia</taxon>
        <taxon>Eubacteriales</taxon>
        <taxon>Peptococcaceae</taxon>
        <taxon>Desulfofundulus</taxon>
    </lineage>
</organism>
<feature type="transmembrane region" description="Helical" evidence="6">
    <location>
        <begin position="273"/>
        <end position="292"/>
    </location>
</feature>
<dbReference type="EMBL" id="WHYR01000004">
    <property type="protein sequence ID" value="MQL51132.1"/>
    <property type="molecule type" value="Genomic_DNA"/>
</dbReference>
<keyword evidence="8" id="KW-1185">Reference proteome</keyword>
<dbReference type="Proteomes" id="UP000441717">
    <property type="component" value="Unassembled WGS sequence"/>
</dbReference>
<sequence length="398" mass="43439">MVHMPISGVEMAWWPLLLIGFTVGVVGGFFGIGGAWLVTPSLNIFGFPMIYAVGTDMTHLVGKSIVSTFRHWKFGHVSVVIAFAMLIGTFSGIETGAQLLLWLTKKGLAGSVVRYAYMILLVSIGTFMLSEYLKARKQEKETGKAVKDIVGTSWSRWIQETLDIWPTFYCGTAKMRISLWAILFVGVVTGFVAGILGVGGGIIRVPALIYLMGVPTKIAVGTDLFEVMFSGAYGCFTYSMKGSVELLGAVIMLLGAAVGAQFGTVATKYVYGITIRLVFALATYFCLASVVIKEIASRFEPVYKKGIETLLAQQGFNKAQISAMIYKKDVMHHYMVDVAHRPDWYAAFMKSYLWTQWGGIVMLTAASGICLYIIVQLVLGIQKEKRAKEAAAKANIGA</sequence>
<keyword evidence="3 6" id="KW-0812">Transmembrane</keyword>
<evidence type="ECO:0000256" key="3">
    <source>
        <dbReference type="ARBA" id="ARBA00022692"/>
    </source>
</evidence>
<proteinExistence type="inferred from homology"/>
<evidence type="ECO:0000256" key="4">
    <source>
        <dbReference type="ARBA" id="ARBA00022989"/>
    </source>
</evidence>
<evidence type="ECO:0000313" key="8">
    <source>
        <dbReference type="Proteomes" id="UP000441717"/>
    </source>
</evidence>
<keyword evidence="6" id="KW-1003">Cell membrane</keyword>
<keyword evidence="5 6" id="KW-0472">Membrane</keyword>
<protein>
    <recommendedName>
        <fullName evidence="6">Probable membrane transporter protein</fullName>
    </recommendedName>
</protein>
<dbReference type="InterPro" id="IPR002781">
    <property type="entry name" value="TM_pro_TauE-like"/>
</dbReference>
<dbReference type="Pfam" id="PF01925">
    <property type="entry name" value="TauE"/>
    <property type="match status" value="1"/>
</dbReference>
<dbReference type="PANTHER" id="PTHR43701:SF12">
    <property type="entry name" value="MEMBRANE TRANSPORTER PROTEIN YTNM-RELATED"/>
    <property type="match status" value="1"/>
</dbReference>
<dbReference type="GO" id="GO:0005886">
    <property type="term" value="C:plasma membrane"/>
    <property type="evidence" value="ECO:0007669"/>
    <property type="project" value="UniProtKB-SubCell"/>
</dbReference>
<dbReference type="AlphaFoldDB" id="A0A6N7IMD4"/>
<evidence type="ECO:0000256" key="1">
    <source>
        <dbReference type="ARBA" id="ARBA00004141"/>
    </source>
</evidence>
<feature type="transmembrane region" description="Helical" evidence="6">
    <location>
        <begin position="74"/>
        <end position="93"/>
    </location>
</feature>
<feature type="transmembrane region" description="Helical" evidence="6">
    <location>
        <begin position="357"/>
        <end position="379"/>
    </location>
</feature>
<gene>
    <name evidence="7" type="ORF">GFC01_02385</name>
</gene>
<feature type="transmembrane region" description="Helical" evidence="6">
    <location>
        <begin position="179"/>
        <end position="203"/>
    </location>
</feature>
<evidence type="ECO:0000256" key="2">
    <source>
        <dbReference type="ARBA" id="ARBA00009142"/>
    </source>
</evidence>
<feature type="transmembrane region" description="Helical" evidence="6">
    <location>
        <begin position="44"/>
        <end position="62"/>
    </location>
</feature>
<feature type="transmembrane region" description="Helical" evidence="6">
    <location>
        <begin position="12"/>
        <end position="38"/>
    </location>
</feature>
<comment type="caution">
    <text evidence="7">The sequence shown here is derived from an EMBL/GenBank/DDBJ whole genome shotgun (WGS) entry which is preliminary data.</text>
</comment>
<evidence type="ECO:0000256" key="6">
    <source>
        <dbReference type="RuleBase" id="RU363041"/>
    </source>
</evidence>
<evidence type="ECO:0000313" key="7">
    <source>
        <dbReference type="EMBL" id="MQL51132.1"/>
    </source>
</evidence>
<keyword evidence="4 6" id="KW-1133">Transmembrane helix</keyword>
<comment type="subcellular location">
    <subcellularLocation>
        <location evidence="6">Cell membrane</location>
        <topology evidence="6">Multi-pass membrane protein</topology>
    </subcellularLocation>
    <subcellularLocation>
        <location evidence="1">Membrane</location>
        <topology evidence="1">Multi-pass membrane protein</topology>
    </subcellularLocation>
</comment>
<accession>A0A6N7IMD4</accession>
<comment type="similarity">
    <text evidence="2 6">Belongs to the 4-toluene sulfonate uptake permease (TSUP) (TC 2.A.102) family.</text>
</comment>
<reference evidence="7 8" key="1">
    <citation type="submission" date="2019-10" db="EMBL/GenBank/DDBJ databases">
        <title>Comparative genomics of sulfur disproportionating microorganisms.</title>
        <authorList>
            <person name="Ward L.M."/>
            <person name="Bertran E."/>
            <person name="Johnston D."/>
        </authorList>
    </citation>
    <scope>NUCLEOTIDE SEQUENCE [LARGE SCALE GENOMIC DNA]</scope>
    <source>
        <strain evidence="7 8">DSM 14055</strain>
    </source>
</reference>